<accession>A0A3A6U749</accession>
<proteinExistence type="predicted"/>
<evidence type="ECO:0000313" key="2">
    <source>
        <dbReference type="EMBL" id="RJY29353.1"/>
    </source>
</evidence>
<name>A0A3A6U749_LEGPN</name>
<evidence type="ECO:0000313" key="3">
    <source>
        <dbReference type="Proteomes" id="UP000277145"/>
    </source>
</evidence>
<dbReference type="RefSeq" id="WP_011213874.1">
    <property type="nucleotide sequence ID" value="NZ_CP061840.1"/>
</dbReference>
<dbReference type="NCBIfam" id="NF043042">
    <property type="entry name" value="T4SS_Lem8"/>
    <property type="match status" value="1"/>
</dbReference>
<gene>
    <name evidence="2" type="ORF">D1H98_09945</name>
</gene>
<dbReference type="EMBL" id="QWDR01000002">
    <property type="protein sequence ID" value="RJY29353.1"/>
    <property type="molecule type" value="Genomic_DNA"/>
</dbReference>
<feature type="compositionally biased region" description="Polar residues" evidence="1">
    <location>
        <begin position="477"/>
        <end position="502"/>
    </location>
</feature>
<evidence type="ECO:0000256" key="1">
    <source>
        <dbReference type="SAM" id="MobiDB-lite"/>
    </source>
</evidence>
<dbReference type="Proteomes" id="UP000277145">
    <property type="component" value="Unassembled WGS sequence"/>
</dbReference>
<organism evidence="2 3">
    <name type="scientific">Legionella pneumophila subsp. pneumophila</name>
    <dbReference type="NCBI Taxonomy" id="91891"/>
    <lineage>
        <taxon>Bacteria</taxon>
        <taxon>Pseudomonadati</taxon>
        <taxon>Pseudomonadota</taxon>
        <taxon>Gammaproteobacteria</taxon>
        <taxon>Legionellales</taxon>
        <taxon>Legionellaceae</taxon>
        <taxon>Legionella</taxon>
    </lineage>
</organism>
<feature type="region of interest" description="Disordered" evidence="1">
    <location>
        <begin position="464"/>
        <end position="523"/>
    </location>
</feature>
<dbReference type="AlphaFoldDB" id="A0A3A6U749"/>
<dbReference type="InterPro" id="IPR049991">
    <property type="entry name" value="T4SS_Lem8"/>
</dbReference>
<reference evidence="2 3" key="1">
    <citation type="submission" date="2018-08" db="EMBL/GenBank/DDBJ databases">
        <title>Genome Sequences of Legionella pneumophila subsp. pneumophila Isolates, Recovered from a Drinking Water System in a Large Builging.</title>
        <authorList>
            <person name="Gomez-Alvarez V."/>
            <person name="Boczek L."/>
            <person name="King D."/>
            <person name="Pemberton A."/>
            <person name="Pfaller S."/>
            <person name="Rodgers M."/>
            <person name="Santodomingo J."/>
            <person name="Revetta R."/>
        </authorList>
    </citation>
    <scope>NUCLEOTIDE SEQUENCE [LARGE SCALE GENOMIC DNA]</scope>
    <source>
        <strain evidence="2 3">L01C.1</strain>
    </source>
</reference>
<comment type="caution">
    <text evidence="2">The sequence shown here is derived from an EMBL/GenBank/DDBJ whole genome shotgun (WGS) entry which is preliminary data.</text>
</comment>
<feature type="compositionally biased region" description="Basic and acidic residues" evidence="1">
    <location>
        <begin position="503"/>
        <end position="523"/>
    </location>
</feature>
<protein>
    <submittedName>
        <fullName evidence="2">Uncharacterized protein</fullName>
    </submittedName>
</protein>
<sequence>MTLILSALSAVKAANLVKLSPEQKEIVDQYSKKLLRAQYKAHQPRTFELAVKTMKVQLEQLSASLKEINLEKVPSKDNRRREMVQKIENDLKFIENCINGDFVKNYQDLKKGFLQFLQHPESNSVLIKTGELLEKDDASILTYIEDALEYARLDDEDSQQLANLILLMKLKVAHASNPVVISNLPQDVSLLQLEGEIEKQRLIAIIDGQEALARALKYLSIGCTVTTAKTEELREAIVKHGTRLQAYLHQDKCRELGGRVVLHCSQAMLPGMGLDKGMCHGLANHWAEDVIKKDSFMGFRGNQEVFIQPTKATDRILQAIPSFNEFARLDPKIYETQKSQKTPQIHEVEKVELNPEKQFEKFTDRIMLDVGMNTNAATFVSYKTKDSGHVVAIHKRTKPTPQGFLIDYFDANSGWMQFKDDESFKQFFIYYLNDRHEKEKLTSIAFENKLYKCSYSHIFDELSEKASQHTPPRRRAQSLSVEMETSTSQIKPQTGEKAQSVKTAEKVEENQEEQDKVIVKRGV</sequence>